<feature type="domain" description="ABM" evidence="1">
    <location>
        <begin position="2"/>
        <end position="102"/>
    </location>
</feature>
<evidence type="ECO:0000313" key="3">
    <source>
        <dbReference type="Proteomes" id="UP000316426"/>
    </source>
</evidence>
<dbReference type="RefSeq" id="WP_145115301.1">
    <property type="nucleotide sequence ID" value="NZ_CP036349.1"/>
</dbReference>
<dbReference type="Gene3D" id="3.30.70.100">
    <property type="match status" value="1"/>
</dbReference>
<dbReference type="EC" id="1.-.-.-" evidence="2"/>
<proteinExistence type="predicted"/>
<evidence type="ECO:0000259" key="1">
    <source>
        <dbReference type="PROSITE" id="PS51725"/>
    </source>
</evidence>
<dbReference type="Pfam" id="PF03992">
    <property type="entry name" value="ABM"/>
    <property type="match status" value="1"/>
</dbReference>
<protein>
    <submittedName>
        <fullName evidence="2">Putative quinol monooxygenase YgiN</fullName>
        <ecNumber evidence="2">1.-.-.-</ecNumber>
    </submittedName>
</protein>
<dbReference type="InterPro" id="IPR050744">
    <property type="entry name" value="AI-2_Isomerase_LsrG"/>
</dbReference>
<keyword evidence="2" id="KW-0560">Oxidoreductase</keyword>
<dbReference type="InterPro" id="IPR011008">
    <property type="entry name" value="Dimeric_a/b-barrel"/>
</dbReference>
<dbReference type="GO" id="GO:0005829">
    <property type="term" value="C:cytosol"/>
    <property type="evidence" value="ECO:0007669"/>
    <property type="project" value="TreeGrafter"/>
</dbReference>
<keyword evidence="2" id="KW-0503">Monooxygenase</keyword>
<dbReference type="GO" id="GO:0004497">
    <property type="term" value="F:monooxygenase activity"/>
    <property type="evidence" value="ECO:0007669"/>
    <property type="project" value="UniProtKB-KW"/>
</dbReference>
<dbReference type="PROSITE" id="PS51725">
    <property type="entry name" value="ABM"/>
    <property type="match status" value="1"/>
</dbReference>
<gene>
    <name evidence="2" type="primary">ygiN</name>
    <name evidence="2" type="ORF">Spa11_38870</name>
</gene>
<name>A0A518KD04_9BACT</name>
<dbReference type="PANTHER" id="PTHR33336">
    <property type="entry name" value="QUINOL MONOOXYGENASE YGIN-RELATED"/>
    <property type="match status" value="1"/>
</dbReference>
<organism evidence="2 3">
    <name type="scientific">Botrimarina mediterranea</name>
    <dbReference type="NCBI Taxonomy" id="2528022"/>
    <lineage>
        <taxon>Bacteria</taxon>
        <taxon>Pseudomonadati</taxon>
        <taxon>Planctomycetota</taxon>
        <taxon>Planctomycetia</taxon>
        <taxon>Pirellulales</taxon>
        <taxon>Lacipirellulaceae</taxon>
        <taxon>Botrimarina</taxon>
    </lineage>
</organism>
<dbReference type="Proteomes" id="UP000316426">
    <property type="component" value="Chromosome"/>
</dbReference>
<dbReference type="KEGG" id="bmei:Spa11_38870"/>
<evidence type="ECO:0000313" key="2">
    <source>
        <dbReference type="EMBL" id="QDV75667.1"/>
    </source>
</evidence>
<dbReference type="AlphaFoldDB" id="A0A518KD04"/>
<reference evidence="2 3" key="1">
    <citation type="submission" date="2019-02" db="EMBL/GenBank/DDBJ databases">
        <title>Deep-cultivation of Planctomycetes and their phenomic and genomic characterization uncovers novel biology.</title>
        <authorList>
            <person name="Wiegand S."/>
            <person name="Jogler M."/>
            <person name="Boedeker C."/>
            <person name="Pinto D."/>
            <person name="Vollmers J."/>
            <person name="Rivas-Marin E."/>
            <person name="Kohn T."/>
            <person name="Peeters S.H."/>
            <person name="Heuer A."/>
            <person name="Rast P."/>
            <person name="Oberbeckmann S."/>
            <person name="Bunk B."/>
            <person name="Jeske O."/>
            <person name="Meyerdierks A."/>
            <person name="Storesund J.E."/>
            <person name="Kallscheuer N."/>
            <person name="Luecker S."/>
            <person name="Lage O.M."/>
            <person name="Pohl T."/>
            <person name="Merkel B.J."/>
            <person name="Hornburger P."/>
            <person name="Mueller R.-W."/>
            <person name="Bruemmer F."/>
            <person name="Labrenz M."/>
            <person name="Spormann A.M."/>
            <person name="Op den Camp H."/>
            <person name="Overmann J."/>
            <person name="Amann R."/>
            <person name="Jetten M.S.M."/>
            <person name="Mascher T."/>
            <person name="Medema M.H."/>
            <person name="Devos D.P."/>
            <person name="Kaster A.-K."/>
            <person name="Ovreas L."/>
            <person name="Rohde M."/>
            <person name="Galperin M.Y."/>
            <person name="Jogler C."/>
        </authorList>
    </citation>
    <scope>NUCLEOTIDE SEQUENCE [LARGE SCALE GENOMIC DNA]</scope>
    <source>
        <strain evidence="2 3">Spa11</strain>
    </source>
</reference>
<dbReference type="SUPFAM" id="SSF54909">
    <property type="entry name" value="Dimeric alpha+beta barrel"/>
    <property type="match status" value="1"/>
</dbReference>
<dbReference type="PANTHER" id="PTHR33336:SF3">
    <property type="entry name" value="ABM DOMAIN-CONTAINING PROTEIN"/>
    <property type="match status" value="1"/>
</dbReference>
<accession>A0A518KD04</accession>
<dbReference type="InterPro" id="IPR007138">
    <property type="entry name" value="ABM_dom"/>
</dbReference>
<sequence length="102" mass="10836">MIHVIATLKVDPARREDFLAAFAELTPLVLAEDGCLEYGAAIDTPTSIPVQAPAGDDAVVVVEKWESVAALEAHLAAPHMDAFRQQTADMTRGVTLLALEPA</sequence>
<keyword evidence="3" id="KW-1185">Reference proteome</keyword>
<dbReference type="EMBL" id="CP036349">
    <property type="protein sequence ID" value="QDV75667.1"/>
    <property type="molecule type" value="Genomic_DNA"/>
</dbReference>